<reference evidence="2 3" key="1">
    <citation type="submission" date="2018-08" db="EMBL/GenBank/DDBJ databases">
        <title>Verrucosispora craniellae sp. nov., isolated from a marine sponge in the South China Sea.</title>
        <authorList>
            <person name="Li L."/>
            <person name="Lin H.W."/>
        </authorList>
    </citation>
    <scope>NUCLEOTIDE SEQUENCE [LARGE SCALE GENOMIC DNA]</scope>
    <source>
        <strain evidence="2 3">LHW63014</strain>
    </source>
</reference>
<protein>
    <recommendedName>
        <fullName evidence="1">AbiEi antitoxin N-terminal domain-containing protein</fullName>
    </recommendedName>
</protein>
<dbReference type="InterPro" id="IPR025159">
    <property type="entry name" value="AbiEi_N"/>
</dbReference>
<dbReference type="SUPFAM" id="SSF52980">
    <property type="entry name" value="Restriction endonuclease-like"/>
    <property type="match status" value="1"/>
</dbReference>
<dbReference type="Gene3D" id="3.40.960.10">
    <property type="entry name" value="VSR Endonuclease"/>
    <property type="match status" value="1"/>
</dbReference>
<dbReference type="EMBL" id="QVFU01000009">
    <property type="protein sequence ID" value="RFS46454.1"/>
    <property type="molecule type" value="Genomic_DNA"/>
</dbReference>
<evidence type="ECO:0000313" key="3">
    <source>
        <dbReference type="Proteomes" id="UP000262621"/>
    </source>
</evidence>
<name>A0A372G0P6_9ACTN</name>
<sequence>MGDTGETGESGFGKQAGVVTVGQALSAGFSRGQIRHLVRSGRWVRLARGRFAPSPETDPLALRRARVRAAVDSLGPGAVAVLGTAAEVHGIAGLRATSEIHVSVPVQCPRPQRRTDPELVVHQLTLGPGDVDVLAGVPVTTAVRTAADVILRADRYPAVCVLDSALNRRLLTEADLASIPALIAGRRGAVAARRRLAEADGRAQSPLETRARLRCVDGGVPPDVLQVEVRDEDGWLLGVGDLGWRRARLIAEADGRGPHDGPQAVYADRMRQNRLVNAGWRILRFTWSDTLHPDYIPHTVKQALRNPRTPG</sequence>
<accession>A0A372G0P6</accession>
<keyword evidence="3" id="KW-1185">Reference proteome</keyword>
<proteinExistence type="predicted"/>
<dbReference type="RefSeq" id="WP_117228025.1">
    <property type="nucleotide sequence ID" value="NZ_CP061725.1"/>
</dbReference>
<dbReference type="InterPro" id="IPR011335">
    <property type="entry name" value="Restrct_endonuc-II-like"/>
</dbReference>
<dbReference type="OrthoDB" id="5143202at2"/>
<feature type="domain" description="AbiEi antitoxin N-terminal" evidence="1">
    <location>
        <begin position="14"/>
        <end position="49"/>
    </location>
</feature>
<evidence type="ECO:0000313" key="2">
    <source>
        <dbReference type="EMBL" id="RFS46454.1"/>
    </source>
</evidence>
<gene>
    <name evidence="2" type="ORF">D0Q02_11905</name>
</gene>
<dbReference type="AlphaFoldDB" id="A0A372G0P6"/>
<evidence type="ECO:0000259" key="1">
    <source>
        <dbReference type="Pfam" id="PF13338"/>
    </source>
</evidence>
<organism evidence="2 3">
    <name type="scientific">Micromonospora craniellae</name>
    <dbReference type="NCBI Taxonomy" id="2294034"/>
    <lineage>
        <taxon>Bacteria</taxon>
        <taxon>Bacillati</taxon>
        <taxon>Actinomycetota</taxon>
        <taxon>Actinomycetes</taxon>
        <taxon>Micromonosporales</taxon>
        <taxon>Micromonosporaceae</taxon>
        <taxon>Micromonospora</taxon>
    </lineage>
</organism>
<dbReference type="Pfam" id="PF13338">
    <property type="entry name" value="AbiEi_4"/>
    <property type="match status" value="1"/>
</dbReference>
<comment type="caution">
    <text evidence="2">The sequence shown here is derived from an EMBL/GenBank/DDBJ whole genome shotgun (WGS) entry which is preliminary data.</text>
</comment>
<dbReference type="Proteomes" id="UP000262621">
    <property type="component" value="Unassembled WGS sequence"/>
</dbReference>